<dbReference type="EMBL" id="PDUG01000012">
    <property type="protein sequence ID" value="PIC13523.1"/>
    <property type="molecule type" value="Genomic_DNA"/>
</dbReference>
<keyword evidence="2" id="KW-1185">Reference proteome</keyword>
<dbReference type="Proteomes" id="UP000230233">
    <property type="component" value="Unassembled WGS sequence"/>
</dbReference>
<evidence type="ECO:0000313" key="2">
    <source>
        <dbReference type="Proteomes" id="UP000230233"/>
    </source>
</evidence>
<organism evidence="1 2">
    <name type="scientific">Caenorhabditis nigoni</name>
    <dbReference type="NCBI Taxonomy" id="1611254"/>
    <lineage>
        <taxon>Eukaryota</taxon>
        <taxon>Metazoa</taxon>
        <taxon>Ecdysozoa</taxon>
        <taxon>Nematoda</taxon>
        <taxon>Chromadorea</taxon>
        <taxon>Rhabditida</taxon>
        <taxon>Rhabditina</taxon>
        <taxon>Rhabditomorpha</taxon>
        <taxon>Rhabditoidea</taxon>
        <taxon>Rhabditidae</taxon>
        <taxon>Peloderinae</taxon>
        <taxon>Caenorhabditis</taxon>
    </lineage>
</organism>
<reference evidence="2" key="1">
    <citation type="submission" date="2017-10" db="EMBL/GenBank/DDBJ databases">
        <title>Rapid genome shrinkage in a self-fertile nematode reveals novel sperm competition proteins.</title>
        <authorList>
            <person name="Yin D."/>
            <person name="Schwarz E.M."/>
            <person name="Thomas C.G."/>
            <person name="Felde R.L."/>
            <person name="Korf I.F."/>
            <person name="Cutter A.D."/>
            <person name="Schartner C.M."/>
            <person name="Ralston E.J."/>
            <person name="Meyer B.J."/>
            <person name="Haag E.S."/>
        </authorList>
    </citation>
    <scope>NUCLEOTIDE SEQUENCE [LARGE SCALE GENOMIC DNA]</scope>
    <source>
        <strain evidence="2">JU1422</strain>
    </source>
</reference>
<dbReference type="AlphaFoldDB" id="A0A2G5SF27"/>
<protein>
    <submittedName>
        <fullName evidence="1">Uncharacterized protein</fullName>
    </submittedName>
</protein>
<sequence>MHVHSKICNLLDTQLNIGREISTAAFLDAILYAHRRGDFSKEVQNKLNNVLSRMIARRWMRDMPPWVEANLRAVLNHDFVWPDRIRSMIQDRSRLPKQLFYPDLDPERAWDIRLKIMVTENFDEASQICNSWLPDISQPDISQPRHFAAGHFAASHFAAGHFAARHFAAGRFAAGRFAASDNVRKSEFQVLRF</sequence>
<proteinExistence type="predicted"/>
<name>A0A2G5SF27_9PELO</name>
<comment type="caution">
    <text evidence="1">The sequence shown here is derived from an EMBL/GenBank/DDBJ whole genome shotgun (WGS) entry which is preliminary data.</text>
</comment>
<evidence type="ECO:0000313" key="1">
    <source>
        <dbReference type="EMBL" id="PIC13523.1"/>
    </source>
</evidence>
<accession>A0A2G5SF27</accession>
<gene>
    <name evidence="1" type="ORF">B9Z55_027644</name>
</gene>